<dbReference type="HOGENOM" id="CLU_2881327_0_0_11"/>
<gene>
    <name evidence="2" type="ordered locus">B005_0314</name>
</gene>
<reference evidence="2 3" key="1">
    <citation type="journal article" date="2012" name="J. Bacteriol.">
        <title>Whole-Genome Sequence of Nocardiopsis alba Strain ATCC BAA-2165, Associated with Honeybees.</title>
        <authorList>
            <person name="Qiao J."/>
            <person name="Chen L."/>
            <person name="Li Y."/>
            <person name="Wang J."/>
            <person name="Zhang W."/>
            <person name="Chen S."/>
        </authorList>
    </citation>
    <scope>NUCLEOTIDE SEQUENCE [LARGE SCALE GENOMIC DNA]</scope>
    <source>
        <strain evidence="3">ATCC BAA-2165 / BE74</strain>
    </source>
</reference>
<feature type="region of interest" description="Disordered" evidence="1">
    <location>
        <begin position="34"/>
        <end position="63"/>
    </location>
</feature>
<dbReference type="AntiFam" id="ANF00006">
    <property type="entry name" value="Translation of CRISPR region"/>
</dbReference>
<dbReference type="KEGG" id="nal:B005_0314"/>
<evidence type="ECO:0000256" key="1">
    <source>
        <dbReference type="SAM" id="MobiDB-lite"/>
    </source>
</evidence>
<evidence type="ECO:0000313" key="3">
    <source>
        <dbReference type="Proteomes" id="UP000003779"/>
    </source>
</evidence>
<proteinExistence type="predicted"/>
<dbReference type="AntiFam" id="ANF00057">
    <property type="entry name" value="Translation of E. coli type CRISPR repeat"/>
</dbReference>
<dbReference type="Proteomes" id="UP000003779">
    <property type="component" value="Chromosome"/>
</dbReference>
<sequence>MFGYASRRSHGYATTSGTSVWTGPAIVTAAHPHVRGAQGSSPDWRFWASGPSPRARGAGPASC</sequence>
<dbReference type="AlphaFoldDB" id="J7LGI2"/>
<dbReference type="EMBL" id="CP003788">
    <property type="protein sequence ID" value="AFR09707.1"/>
    <property type="molecule type" value="Genomic_DNA"/>
</dbReference>
<protein>
    <submittedName>
        <fullName evidence="2">Uncharacterized protein</fullName>
    </submittedName>
</protein>
<organism evidence="2 3">
    <name type="scientific">Nocardiopsis alba (strain ATCC BAA-2165 / BE74)</name>
    <dbReference type="NCBI Taxonomy" id="1205910"/>
    <lineage>
        <taxon>Bacteria</taxon>
        <taxon>Bacillati</taxon>
        <taxon>Actinomycetota</taxon>
        <taxon>Actinomycetes</taxon>
        <taxon>Streptosporangiales</taxon>
        <taxon>Nocardiopsidaceae</taxon>
        <taxon>Nocardiopsis</taxon>
    </lineage>
</organism>
<reference evidence="3" key="2">
    <citation type="submission" date="2012-08" db="EMBL/GenBank/DDBJ databases">
        <title>Whole-genome sequence of Nocardiopsis alba strain ATCC BAA-2165 associated with honeybees.</title>
        <authorList>
            <person name="Qiao J."/>
            <person name="Chen L."/>
            <person name="Li Y."/>
            <person name="Wang J."/>
            <person name="Zhang W."/>
            <person name="Chen S."/>
        </authorList>
    </citation>
    <scope>NUCLEOTIDE SEQUENCE [LARGE SCALE GENOMIC DNA]</scope>
    <source>
        <strain evidence="3">ATCC BAA-2165 / BE74</strain>
    </source>
</reference>
<evidence type="ECO:0000313" key="2">
    <source>
        <dbReference type="EMBL" id="AFR09707.1"/>
    </source>
</evidence>
<name>J7LGI2_NOCAA</name>
<accession>J7LGI2</accession>